<dbReference type="Pfam" id="PF00415">
    <property type="entry name" value="RCC1"/>
    <property type="match status" value="1"/>
</dbReference>
<dbReference type="InterPro" id="IPR009091">
    <property type="entry name" value="RCC1/BLIP-II"/>
</dbReference>
<evidence type="ECO:0000259" key="2">
    <source>
        <dbReference type="PROSITE" id="PS50097"/>
    </source>
</evidence>
<feature type="repeat" description="RCC1" evidence="1">
    <location>
        <begin position="207"/>
        <end position="258"/>
    </location>
</feature>
<dbReference type="SUPFAM" id="SSF50985">
    <property type="entry name" value="RCC1/BLIP-II"/>
    <property type="match status" value="1"/>
</dbReference>
<dbReference type="CDD" id="cd18186">
    <property type="entry name" value="BTB_POZ_ZBTB_KLHL-like"/>
    <property type="match status" value="1"/>
</dbReference>
<protein>
    <submittedName>
        <fullName evidence="3">Btk-binding protein-related</fullName>
    </submittedName>
</protein>
<dbReference type="Gene3D" id="3.30.710.10">
    <property type="entry name" value="Potassium Channel Kv1.1, Chain A"/>
    <property type="match status" value="1"/>
</dbReference>
<sequence>MKKFEEDEKYQCFSYDKLQFRLSKQKVQKNTLYKIDSSPNIAFVCGGFSRVLILTKDQKLYTKSMYACLKKYPVISEQKLENIVKITHGYDNGLILTRSGLLYSIGTDKSYDLLPFESVKSLQKKTAYLSDYFVKKKIRIRDIECCSFTNYYVSTENVLYGSGYNEYLQLGVNKNENSPYPTVIAKNVLNVYSSQSSSHAFYSTVDNKLYGFGKNKSGELGVGGSCRGSKPRFVPNVEANMIKKVVCSYKSTAILLKNGKVLTAGESLRNGTKENHLFFVPIPLFEDNTVYSIGGSFSLTLAITAENQVYVWGQESRGLPKYIGSSAIVKVDSSILPKNKKFLISSSWSAFFLCPQHLSPSRNNGNDVDYTDSDFLILLERGQFNDHTLTSKDYKKIKILKLFVKCRINRDIEQIEKILKQYYANEIKIFLKWVYSGQIENFSLIQEICEKLELVNFSQKSLLDDIKSLYENEDSKNFNLLVNKDGGGGGEKSKEEEQDYEEIPVHKFILYARSGLFREMFDQIDIKSNSVTDYSGKTFESLEILIKYFYTKTIELTADDDPGFLVEELNDAIEYYQLNPNSNLSYCLENIKKKYDIKEN</sequence>
<dbReference type="PROSITE" id="PS50097">
    <property type="entry name" value="BTB"/>
    <property type="match status" value="1"/>
</dbReference>
<gene>
    <name evidence="3" type="ORF">M0813_07021</name>
</gene>
<dbReference type="InterPro" id="IPR000210">
    <property type="entry name" value="BTB/POZ_dom"/>
</dbReference>
<dbReference type="InterPro" id="IPR051553">
    <property type="entry name" value="Ran_GTPase-activating"/>
</dbReference>
<dbReference type="Pfam" id="PF00651">
    <property type="entry name" value="BTB"/>
    <property type="match status" value="1"/>
</dbReference>
<dbReference type="Proteomes" id="UP001150062">
    <property type="component" value="Unassembled WGS sequence"/>
</dbReference>
<reference evidence="3" key="1">
    <citation type="submission" date="2022-08" db="EMBL/GenBank/DDBJ databases">
        <title>Novel sulfate-reducing endosymbionts in the free-living metamonad Anaeramoeba.</title>
        <authorList>
            <person name="Jerlstrom-Hultqvist J."/>
            <person name="Cepicka I."/>
            <person name="Gallot-Lavallee L."/>
            <person name="Salas-Leiva D."/>
            <person name="Curtis B.A."/>
            <person name="Zahonova K."/>
            <person name="Pipaliya S."/>
            <person name="Dacks J."/>
            <person name="Roger A.J."/>
        </authorList>
    </citation>
    <scope>NUCLEOTIDE SEQUENCE</scope>
    <source>
        <strain evidence="3">Schooner1</strain>
    </source>
</reference>
<evidence type="ECO:0000256" key="1">
    <source>
        <dbReference type="PROSITE-ProRule" id="PRU00235"/>
    </source>
</evidence>
<keyword evidence="4" id="KW-1185">Reference proteome</keyword>
<name>A0ABQ8XCK0_9EUKA</name>
<dbReference type="PANTHER" id="PTHR45982">
    <property type="entry name" value="REGULATOR OF CHROMOSOME CONDENSATION"/>
    <property type="match status" value="1"/>
</dbReference>
<evidence type="ECO:0000313" key="3">
    <source>
        <dbReference type="EMBL" id="KAJ6230382.1"/>
    </source>
</evidence>
<dbReference type="PROSITE" id="PS50012">
    <property type="entry name" value="RCC1_3"/>
    <property type="match status" value="1"/>
</dbReference>
<evidence type="ECO:0000313" key="4">
    <source>
        <dbReference type="Proteomes" id="UP001150062"/>
    </source>
</evidence>
<proteinExistence type="predicted"/>
<dbReference type="Gene3D" id="2.130.10.30">
    <property type="entry name" value="Regulator of chromosome condensation 1/beta-lactamase-inhibitor protein II"/>
    <property type="match status" value="1"/>
</dbReference>
<dbReference type="InterPro" id="IPR011333">
    <property type="entry name" value="SKP1/BTB/POZ_sf"/>
</dbReference>
<feature type="domain" description="BTB" evidence="2">
    <location>
        <begin position="476"/>
        <end position="558"/>
    </location>
</feature>
<dbReference type="InterPro" id="IPR000408">
    <property type="entry name" value="Reg_chr_condens"/>
</dbReference>
<accession>A0ABQ8XCK0</accession>
<dbReference type="PANTHER" id="PTHR45982:SF1">
    <property type="entry name" value="REGULATOR OF CHROMOSOME CONDENSATION"/>
    <property type="match status" value="1"/>
</dbReference>
<dbReference type="EMBL" id="JAOAOG010000313">
    <property type="protein sequence ID" value="KAJ6230382.1"/>
    <property type="molecule type" value="Genomic_DNA"/>
</dbReference>
<comment type="caution">
    <text evidence="3">The sequence shown here is derived from an EMBL/GenBank/DDBJ whole genome shotgun (WGS) entry which is preliminary data.</text>
</comment>
<organism evidence="3 4">
    <name type="scientific">Anaeramoeba flamelloides</name>
    <dbReference type="NCBI Taxonomy" id="1746091"/>
    <lineage>
        <taxon>Eukaryota</taxon>
        <taxon>Metamonada</taxon>
        <taxon>Anaeramoebidae</taxon>
        <taxon>Anaeramoeba</taxon>
    </lineage>
</organism>
<dbReference type="SUPFAM" id="SSF54695">
    <property type="entry name" value="POZ domain"/>
    <property type="match status" value="1"/>
</dbReference>